<organism evidence="1 2">
    <name type="scientific">Actinomadura adrarensis</name>
    <dbReference type="NCBI Taxonomy" id="1819600"/>
    <lineage>
        <taxon>Bacteria</taxon>
        <taxon>Bacillati</taxon>
        <taxon>Actinomycetota</taxon>
        <taxon>Actinomycetes</taxon>
        <taxon>Streptosporangiales</taxon>
        <taxon>Thermomonosporaceae</taxon>
        <taxon>Actinomadura</taxon>
    </lineage>
</organism>
<dbReference type="EMBL" id="JBHTIR010003877">
    <property type="protein sequence ID" value="MFD0855951.1"/>
    <property type="molecule type" value="Genomic_DNA"/>
</dbReference>
<evidence type="ECO:0000313" key="2">
    <source>
        <dbReference type="Proteomes" id="UP001597083"/>
    </source>
</evidence>
<gene>
    <name evidence="1" type="ORF">ACFQ07_27175</name>
</gene>
<reference evidence="2" key="1">
    <citation type="journal article" date="2019" name="Int. J. Syst. Evol. Microbiol.">
        <title>The Global Catalogue of Microorganisms (GCM) 10K type strain sequencing project: providing services to taxonomists for standard genome sequencing and annotation.</title>
        <authorList>
            <consortium name="The Broad Institute Genomics Platform"/>
            <consortium name="The Broad Institute Genome Sequencing Center for Infectious Disease"/>
            <person name="Wu L."/>
            <person name="Ma J."/>
        </authorList>
    </citation>
    <scope>NUCLEOTIDE SEQUENCE [LARGE SCALE GENOMIC DNA]</scope>
    <source>
        <strain evidence="2">JCM 31696</strain>
    </source>
</reference>
<evidence type="ECO:0008006" key="3">
    <source>
        <dbReference type="Google" id="ProtNLM"/>
    </source>
</evidence>
<name>A0ABW3CN36_9ACTN</name>
<keyword evidence="2" id="KW-1185">Reference proteome</keyword>
<evidence type="ECO:0000313" key="1">
    <source>
        <dbReference type="EMBL" id="MFD0855951.1"/>
    </source>
</evidence>
<sequence>MGTATAVLTGLNVYPLKSGGGVPLRTIELLTVGSAHLEVVGIAPTACASTRQ</sequence>
<dbReference type="Proteomes" id="UP001597083">
    <property type="component" value="Unassembled WGS sequence"/>
</dbReference>
<protein>
    <recommendedName>
        <fullName evidence="3">MOSC domain-containing protein</fullName>
    </recommendedName>
</protein>
<comment type="caution">
    <text evidence="1">The sequence shown here is derived from an EMBL/GenBank/DDBJ whole genome shotgun (WGS) entry which is preliminary data.</text>
</comment>
<proteinExistence type="predicted"/>
<accession>A0ABW3CN36</accession>